<dbReference type="Pfam" id="PF06580">
    <property type="entry name" value="His_kinase"/>
    <property type="match status" value="1"/>
</dbReference>
<feature type="transmembrane region" description="Helical" evidence="1">
    <location>
        <begin position="122"/>
        <end position="142"/>
    </location>
</feature>
<evidence type="ECO:0000259" key="2">
    <source>
        <dbReference type="Pfam" id="PF06580"/>
    </source>
</evidence>
<organism evidence="3 4">
    <name type="scientific">Thiospirillum jenense</name>
    <dbReference type="NCBI Taxonomy" id="1653858"/>
    <lineage>
        <taxon>Bacteria</taxon>
        <taxon>Pseudomonadati</taxon>
        <taxon>Pseudomonadota</taxon>
        <taxon>Gammaproteobacteria</taxon>
        <taxon>Chromatiales</taxon>
        <taxon>Chromatiaceae</taxon>
        <taxon>Thiospirillum</taxon>
    </lineage>
</organism>
<keyword evidence="1" id="KW-0472">Membrane</keyword>
<sequence length="351" mass="39166">MQLTKRDELLPDFCSVPMVLGVVVYGELLAILLTLASPMPLNSFWLRLGPLSVFAQLSILTNAALLCVIRPHLVALNPRLAAILAWALIPITTAAVLFTMFIGLPADIAADLLPHDGMVGLLIRSIGIAAIVGLVLLRYLYLHQQWRQQVEMTANTRFKLLQARIRPHFLFNSMNTIANLTRTDPQLAEEIVEDLADLFRAAIATERELTTLAEELDLVRRYLHIEQQRLGERLQVIWAIDELPEALMTQISLPLLTLQPLVENAVYHGIQPSVAPGFIRIAGKYQRGRLQLIITNSLPSEPPMSSLRGHQVALENVRQRLAAHLPGRATLNCSRDVLQYQVCLTITIESI</sequence>
<evidence type="ECO:0000313" key="3">
    <source>
        <dbReference type="EMBL" id="MBB1125616.1"/>
    </source>
</evidence>
<gene>
    <name evidence="3" type="ORF">HUK38_05130</name>
</gene>
<dbReference type="GO" id="GO:0016020">
    <property type="term" value="C:membrane"/>
    <property type="evidence" value="ECO:0007669"/>
    <property type="project" value="InterPro"/>
</dbReference>
<feature type="transmembrane region" description="Helical" evidence="1">
    <location>
        <begin position="80"/>
        <end position="102"/>
    </location>
</feature>
<dbReference type="AlphaFoldDB" id="A0A839HE04"/>
<accession>A0A839HE04</accession>
<comment type="caution">
    <text evidence="3">The sequence shown here is derived from an EMBL/GenBank/DDBJ whole genome shotgun (WGS) entry which is preliminary data.</text>
</comment>
<keyword evidence="3" id="KW-0418">Kinase</keyword>
<dbReference type="RefSeq" id="WP_182583139.1">
    <property type="nucleotide sequence ID" value="NZ_JABVCQ010000008.1"/>
</dbReference>
<dbReference type="InterPro" id="IPR050640">
    <property type="entry name" value="Bact_2-comp_sensor_kinase"/>
</dbReference>
<evidence type="ECO:0000256" key="1">
    <source>
        <dbReference type="SAM" id="Phobius"/>
    </source>
</evidence>
<keyword evidence="3" id="KW-0808">Transferase</keyword>
<protein>
    <submittedName>
        <fullName evidence="3">Histidine kinase</fullName>
    </submittedName>
</protein>
<evidence type="ECO:0000313" key="4">
    <source>
        <dbReference type="Proteomes" id="UP000548632"/>
    </source>
</evidence>
<reference evidence="3 4" key="1">
    <citation type="journal article" date="2020" name="Arch. Microbiol.">
        <title>The genome sequence of the giant phototrophic gammaproteobacterium Thiospirillum jenense gives insight into its physiological properties and phylogenetic relationships.</title>
        <authorList>
            <person name="Imhoff J.F."/>
            <person name="Meyer T.E."/>
            <person name="Kyndt J.A."/>
        </authorList>
    </citation>
    <scope>NUCLEOTIDE SEQUENCE [LARGE SCALE GENOMIC DNA]</scope>
    <source>
        <strain evidence="3 4">DSM 216</strain>
    </source>
</reference>
<dbReference type="InterPro" id="IPR036890">
    <property type="entry name" value="HATPase_C_sf"/>
</dbReference>
<feature type="transmembrane region" description="Helical" evidence="1">
    <location>
        <begin position="12"/>
        <end position="36"/>
    </location>
</feature>
<keyword evidence="4" id="KW-1185">Reference proteome</keyword>
<dbReference type="SUPFAM" id="SSF55874">
    <property type="entry name" value="ATPase domain of HSP90 chaperone/DNA topoisomerase II/histidine kinase"/>
    <property type="match status" value="1"/>
</dbReference>
<feature type="transmembrane region" description="Helical" evidence="1">
    <location>
        <begin position="48"/>
        <end position="68"/>
    </location>
</feature>
<name>A0A839HE04_9GAMM</name>
<keyword evidence="1" id="KW-0812">Transmembrane</keyword>
<dbReference type="PANTHER" id="PTHR34220:SF7">
    <property type="entry name" value="SENSOR HISTIDINE KINASE YPDA"/>
    <property type="match status" value="1"/>
</dbReference>
<dbReference type="PANTHER" id="PTHR34220">
    <property type="entry name" value="SENSOR HISTIDINE KINASE YPDA"/>
    <property type="match status" value="1"/>
</dbReference>
<dbReference type="GO" id="GO:0000155">
    <property type="term" value="F:phosphorelay sensor kinase activity"/>
    <property type="evidence" value="ECO:0007669"/>
    <property type="project" value="InterPro"/>
</dbReference>
<dbReference type="Gene3D" id="3.30.565.10">
    <property type="entry name" value="Histidine kinase-like ATPase, C-terminal domain"/>
    <property type="match status" value="1"/>
</dbReference>
<dbReference type="InterPro" id="IPR010559">
    <property type="entry name" value="Sig_transdc_His_kin_internal"/>
</dbReference>
<keyword evidence="1" id="KW-1133">Transmembrane helix</keyword>
<dbReference type="Proteomes" id="UP000548632">
    <property type="component" value="Unassembled WGS sequence"/>
</dbReference>
<feature type="domain" description="Signal transduction histidine kinase internal region" evidence="2">
    <location>
        <begin position="157"/>
        <end position="234"/>
    </location>
</feature>
<proteinExistence type="predicted"/>
<dbReference type="EMBL" id="JABVCQ010000008">
    <property type="protein sequence ID" value="MBB1125616.1"/>
    <property type="molecule type" value="Genomic_DNA"/>
</dbReference>